<dbReference type="SUPFAM" id="SSF143744">
    <property type="entry name" value="GlcG-like"/>
    <property type="match status" value="1"/>
</dbReference>
<keyword evidence="3" id="KW-1185">Reference proteome</keyword>
<dbReference type="PANTHER" id="PTHR34309">
    <property type="entry name" value="SLR1406 PROTEIN"/>
    <property type="match status" value="1"/>
</dbReference>
<dbReference type="InterPro" id="IPR005624">
    <property type="entry name" value="PduO/GlcC-like"/>
</dbReference>
<evidence type="ECO:0000256" key="1">
    <source>
        <dbReference type="SAM" id="SignalP"/>
    </source>
</evidence>
<dbReference type="InterPro" id="IPR038084">
    <property type="entry name" value="PduO/GlcC-like_sf"/>
</dbReference>
<dbReference type="AlphaFoldDB" id="A0A2S4MEM6"/>
<feature type="chain" id="PRO_5015546556" evidence="1">
    <location>
        <begin position="21"/>
        <end position="161"/>
    </location>
</feature>
<keyword evidence="1" id="KW-0732">Signal</keyword>
<accession>A0A2S4MEM6</accession>
<dbReference type="RefSeq" id="WP_103717932.1">
    <property type="nucleotide sequence ID" value="NZ_PQFZ01000004.1"/>
</dbReference>
<comment type="caution">
    <text evidence="2">The sequence shown here is derived from an EMBL/GenBank/DDBJ whole genome shotgun (WGS) entry which is preliminary data.</text>
</comment>
<evidence type="ECO:0000313" key="3">
    <source>
        <dbReference type="Proteomes" id="UP000236919"/>
    </source>
</evidence>
<dbReference type="EMBL" id="PQFZ01000004">
    <property type="protein sequence ID" value="POR53089.1"/>
    <property type="molecule type" value="Genomic_DNA"/>
</dbReference>
<dbReference type="Proteomes" id="UP000236919">
    <property type="component" value="Unassembled WGS sequence"/>
</dbReference>
<sequence>MKMTSLIVFTALCLPALAHAQAPQMEKNISTAMAQAIIAGAVEECAKTSFRVSVVVVDKAGQLAAALRGDGTAPHTVEFARMKAYTARTRNQTSLEFAAATAAGDAAALRQIPGVIAIGGGVPIKAGTETIGAVGVSGAPGGDKDETCAKAGIAKVAAALN</sequence>
<dbReference type="OrthoDB" id="5786851at2"/>
<reference evidence="2 3" key="1">
    <citation type="submission" date="2018-01" db="EMBL/GenBank/DDBJ databases">
        <title>Genomic Encyclopedia of Type Strains, Phase III (KMG-III): the genomes of soil and plant-associated and newly described type strains.</title>
        <authorList>
            <person name="Whitman W."/>
        </authorList>
    </citation>
    <scope>NUCLEOTIDE SEQUENCE [LARGE SCALE GENOMIC DNA]</scope>
    <source>
        <strain evidence="2 3">1131</strain>
    </source>
</reference>
<proteinExistence type="predicted"/>
<dbReference type="InterPro" id="IPR052517">
    <property type="entry name" value="GlcG_carb_metab_protein"/>
</dbReference>
<dbReference type="Gene3D" id="3.30.450.150">
    <property type="entry name" value="Haem-degrading domain"/>
    <property type="match status" value="1"/>
</dbReference>
<evidence type="ECO:0000313" key="2">
    <source>
        <dbReference type="EMBL" id="POR53089.1"/>
    </source>
</evidence>
<dbReference type="Pfam" id="PF03928">
    <property type="entry name" value="HbpS-like"/>
    <property type="match status" value="1"/>
</dbReference>
<name>A0A2S4MEM6_9HYPH</name>
<gene>
    <name evidence="2" type="ORF">CYD53_10464</name>
</gene>
<organism evidence="2 3">
    <name type="scientific">Bosea psychrotolerans</name>
    <dbReference type="NCBI Taxonomy" id="1871628"/>
    <lineage>
        <taxon>Bacteria</taxon>
        <taxon>Pseudomonadati</taxon>
        <taxon>Pseudomonadota</taxon>
        <taxon>Alphaproteobacteria</taxon>
        <taxon>Hyphomicrobiales</taxon>
        <taxon>Boseaceae</taxon>
        <taxon>Bosea</taxon>
    </lineage>
</organism>
<feature type="signal peptide" evidence="1">
    <location>
        <begin position="1"/>
        <end position="20"/>
    </location>
</feature>
<protein>
    <submittedName>
        <fullName evidence="2">Uncharacterized protein GlcG (DUF336 family)</fullName>
    </submittedName>
</protein>
<dbReference type="PANTHER" id="PTHR34309:SF10">
    <property type="entry name" value="SLR1406 PROTEIN"/>
    <property type="match status" value="1"/>
</dbReference>